<organism evidence="2 3">
    <name type="scientific">Candidatus Kerfeldbacteria bacterium CG15_BIG_FIL_POST_REV_8_21_14_020_45_12</name>
    <dbReference type="NCBI Taxonomy" id="2014247"/>
    <lineage>
        <taxon>Bacteria</taxon>
        <taxon>Candidatus Kerfeldiibacteriota</taxon>
    </lineage>
</organism>
<dbReference type="AlphaFoldDB" id="A0A2M7H301"/>
<evidence type="ECO:0000256" key="1">
    <source>
        <dbReference type="SAM" id="MobiDB-lite"/>
    </source>
</evidence>
<dbReference type="Proteomes" id="UP000230292">
    <property type="component" value="Unassembled WGS sequence"/>
</dbReference>
<protein>
    <submittedName>
        <fullName evidence="2">Uncharacterized protein</fullName>
    </submittedName>
</protein>
<sequence length="194" mass="22292">MRRQRELPQPQRVPAVDMIGSLEPDEPKRYGELRPEAVDMMAEIYKTTPKDTASFLAQLHLIDPKLAERYPATPEIKHYLERVYKRRLEWASPEDKTATVSCEPMVYIKLLFPDYKIDPEHQQKAWDMLVNEILEATTRHGSTFDSTSQATRALDLLLIDPSRRQDIPLDPTHIESIKQSTHRTSANGVVPCAT</sequence>
<name>A0A2M7H301_9BACT</name>
<proteinExistence type="predicted"/>
<evidence type="ECO:0000313" key="2">
    <source>
        <dbReference type="EMBL" id="PIW36617.1"/>
    </source>
</evidence>
<accession>A0A2M7H301</accession>
<comment type="caution">
    <text evidence="2">The sequence shown here is derived from an EMBL/GenBank/DDBJ whole genome shotgun (WGS) entry which is preliminary data.</text>
</comment>
<feature type="region of interest" description="Disordered" evidence="1">
    <location>
        <begin position="1"/>
        <end position="29"/>
    </location>
</feature>
<dbReference type="EMBL" id="PFGC01000045">
    <property type="protein sequence ID" value="PIW36617.1"/>
    <property type="molecule type" value="Genomic_DNA"/>
</dbReference>
<evidence type="ECO:0000313" key="3">
    <source>
        <dbReference type="Proteomes" id="UP000230292"/>
    </source>
</evidence>
<gene>
    <name evidence="2" type="ORF">COW24_04380</name>
</gene>
<reference evidence="2 3" key="1">
    <citation type="submission" date="2017-09" db="EMBL/GenBank/DDBJ databases">
        <title>Depth-based differentiation of microbial function through sediment-hosted aquifers and enrichment of novel symbionts in the deep terrestrial subsurface.</title>
        <authorList>
            <person name="Probst A.J."/>
            <person name="Ladd B."/>
            <person name="Jarett J.K."/>
            <person name="Geller-Mcgrath D.E."/>
            <person name="Sieber C.M."/>
            <person name="Emerson J.B."/>
            <person name="Anantharaman K."/>
            <person name="Thomas B.C."/>
            <person name="Malmstrom R."/>
            <person name="Stieglmeier M."/>
            <person name="Klingl A."/>
            <person name="Woyke T."/>
            <person name="Ryan C.M."/>
            <person name="Banfield J.F."/>
        </authorList>
    </citation>
    <scope>NUCLEOTIDE SEQUENCE [LARGE SCALE GENOMIC DNA]</scope>
    <source>
        <strain evidence="2">CG15_BIG_FIL_POST_REV_8_21_14_020_45_12</strain>
    </source>
</reference>